<dbReference type="EMBL" id="JAEMNV010000002">
    <property type="protein sequence ID" value="MBJ8338587.1"/>
    <property type="molecule type" value="Genomic_DNA"/>
</dbReference>
<dbReference type="Proteomes" id="UP000655868">
    <property type="component" value="Unassembled WGS sequence"/>
</dbReference>
<dbReference type="InterPro" id="IPR022536">
    <property type="entry name" value="EspC"/>
</dbReference>
<reference evidence="1" key="1">
    <citation type="submission" date="2020-12" db="EMBL/GenBank/DDBJ databases">
        <title>Antrihabitans popcorni sp. nov. and Antrihabitans auranticaus sp. nov., isolated from a larva cave.</title>
        <authorList>
            <person name="Lee S.D."/>
            <person name="Kim I.S."/>
        </authorList>
    </citation>
    <scope>NUCLEOTIDE SEQUENCE</scope>
    <source>
        <strain evidence="1">YC3-6</strain>
    </source>
</reference>
<gene>
    <name evidence="1" type="ORF">JGU71_06800</name>
</gene>
<evidence type="ECO:0000313" key="2">
    <source>
        <dbReference type="Proteomes" id="UP000655868"/>
    </source>
</evidence>
<dbReference type="RefSeq" id="WP_199703258.1">
    <property type="nucleotide sequence ID" value="NZ_JAEMNV010000002.1"/>
</dbReference>
<comment type="caution">
    <text evidence="1">The sequence shown here is derived from an EMBL/GenBank/DDBJ whole genome shotgun (WGS) entry which is preliminary data.</text>
</comment>
<dbReference type="GO" id="GO:0009306">
    <property type="term" value="P:protein secretion"/>
    <property type="evidence" value="ECO:0007669"/>
    <property type="project" value="InterPro"/>
</dbReference>
<name>A0A934NNV8_9NOCA</name>
<accession>A0A934NNV8</accession>
<sequence length="105" mass="10144">MSDVAAVPDAIRAYGDVSAGMAAAVVTAGTIDTTATVAAMVPVFGLIGQDFLAAFAVAQGNHIFSIGQLAAVHAGTAAAAITGAAEYETVDTAAGATFDSIGKGV</sequence>
<keyword evidence="2" id="KW-1185">Reference proteome</keyword>
<organism evidence="1 2">
    <name type="scientific">Antrihabitans stalagmiti</name>
    <dbReference type="NCBI Taxonomy" id="2799499"/>
    <lineage>
        <taxon>Bacteria</taxon>
        <taxon>Bacillati</taxon>
        <taxon>Actinomycetota</taxon>
        <taxon>Actinomycetes</taxon>
        <taxon>Mycobacteriales</taxon>
        <taxon>Nocardiaceae</taxon>
        <taxon>Antrihabitans</taxon>
    </lineage>
</organism>
<dbReference type="Pfam" id="PF10824">
    <property type="entry name" value="T7SS_ESX_EspC"/>
    <property type="match status" value="1"/>
</dbReference>
<evidence type="ECO:0000313" key="1">
    <source>
        <dbReference type="EMBL" id="MBJ8338587.1"/>
    </source>
</evidence>
<dbReference type="AlphaFoldDB" id="A0A934NNV8"/>
<proteinExistence type="predicted"/>
<protein>
    <recommendedName>
        <fullName evidence="3">Excreted virulence factor EspC, type VII ESX diderm</fullName>
    </recommendedName>
</protein>
<evidence type="ECO:0008006" key="3">
    <source>
        <dbReference type="Google" id="ProtNLM"/>
    </source>
</evidence>